<feature type="region of interest" description="Disordered" evidence="1">
    <location>
        <begin position="1"/>
        <end position="28"/>
    </location>
</feature>
<accession>A0A183IQJ6</accession>
<keyword evidence="2" id="KW-1133">Transmembrane helix</keyword>
<proteinExistence type="predicted"/>
<evidence type="ECO:0000313" key="5">
    <source>
        <dbReference type="WBParaSite" id="SBAD_0000612801-mRNA-1"/>
    </source>
</evidence>
<reference evidence="3 4" key="2">
    <citation type="submission" date="2018-11" db="EMBL/GenBank/DDBJ databases">
        <authorList>
            <consortium name="Pathogen Informatics"/>
        </authorList>
    </citation>
    <scope>NUCLEOTIDE SEQUENCE [LARGE SCALE GENOMIC DNA]</scope>
</reference>
<evidence type="ECO:0000313" key="3">
    <source>
        <dbReference type="EMBL" id="VDP08604.1"/>
    </source>
</evidence>
<keyword evidence="2" id="KW-0472">Membrane</keyword>
<evidence type="ECO:0000256" key="2">
    <source>
        <dbReference type="SAM" id="Phobius"/>
    </source>
</evidence>
<reference evidence="5" key="1">
    <citation type="submission" date="2016-06" db="UniProtKB">
        <authorList>
            <consortium name="WormBaseParasite"/>
        </authorList>
    </citation>
    <scope>IDENTIFICATION</scope>
</reference>
<dbReference type="Proteomes" id="UP000270296">
    <property type="component" value="Unassembled WGS sequence"/>
</dbReference>
<name>A0A183IQJ6_9BILA</name>
<protein>
    <submittedName>
        <fullName evidence="5">Lipoma HMGIC fusion partner-like 2 protein</fullName>
    </submittedName>
</protein>
<evidence type="ECO:0000313" key="4">
    <source>
        <dbReference type="Proteomes" id="UP000270296"/>
    </source>
</evidence>
<evidence type="ECO:0000256" key="1">
    <source>
        <dbReference type="SAM" id="MobiDB-lite"/>
    </source>
</evidence>
<dbReference type="AlphaFoldDB" id="A0A183IQJ6"/>
<organism evidence="5">
    <name type="scientific">Soboliphyme baturini</name>
    <dbReference type="NCBI Taxonomy" id="241478"/>
    <lineage>
        <taxon>Eukaryota</taxon>
        <taxon>Metazoa</taxon>
        <taxon>Ecdysozoa</taxon>
        <taxon>Nematoda</taxon>
        <taxon>Enoplea</taxon>
        <taxon>Dorylaimia</taxon>
        <taxon>Dioctophymatida</taxon>
        <taxon>Dioctophymatoidea</taxon>
        <taxon>Soboliphymatidae</taxon>
        <taxon>Soboliphyme</taxon>
    </lineage>
</organism>
<dbReference type="WBParaSite" id="SBAD_0000612801-mRNA-1">
    <property type="protein sequence ID" value="SBAD_0000612801-mRNA-1"/>
    <property type="gene ID" value="SBAD_0000612801"/>
</dbReference>
<feature type="transmembrane region" description="Helical" evidence="2">
    <location>
        <begin position="70"/>
        <end position="93"/>
    </location>
</feature>
<sequence>PQNCDSVTPRSRRFVKSTTQANNGSDKYDLSSPWITVLSDIGMERFSDESSLFEAHPEGPQYICASTWKYTTGASCFIVLFVTNLIVFFATFCRGSVSK</sequence>
<feature type="compositionally biased region" description="Polar residues" evidence="1">
    <location>
        <begin position="16"/>
        <end position="25"/>
    </location>
</feature>
<dbReference type="EMBL" id="UZAM01009329">
    <property type="protein sequence ID" value="VDP08604.1"/>
    <property type="molecule type" value="Genomic_DNA"/>
</dbReference>
<keyword evidence="2" id="KW-0812">Transmembrane</keyword>
<keyword evidence="4" id="KW-1185">Reference proteome</keyword>
<gene>
    <name evidence="3" type="ORF">SBAD_LOCUS5893</name>
</gene>